<dbReference type="Gene3D" id="2.120.10.30">
    <property type="entry name" value="TolB, C-terminal domain"/>
    <property type="match status" value="1"/>
</dbReference>
<dbReference type="OrthoDB" id="8800911at2"/>
<dbReference type="STRING" id="1121001.SAMN02745857_02270"/>
<keyword evidence="1" id="KW-0812">Transmembrane</keyword>
<reference evidence="2 3" key="1">
    <citation type="submission" date="2017-04" db="EMBL/GenBank/DDBJ databases">
        <authorList>
            <person name="Afonso C.L."/>
            <person name="Miller P.J."/>
            <person name="Scott M.A."/>
            <person name="Spackman E."/>
            <person name="Goraichik I."/>
            <person name="Dimitrov K.M."/>
            <person name="Suarez D.L."/>
            <person name="Swayne D.E."/>
        </authorList>
    </citation>
    <scope>NUCLEOTIDE SEQUENCE [LARGE SCALE GENOMIC DNA]</scope>
    <source>
        <strain evidence="2 3">DSM 23236</strain>
    </source>
</reference>
<sequence>MRTSRQLGKFDRYALLAGLGLLLAFALWWWSNGSAHAVRGPTHLQLGGDGRVYVGLEQELVVFNQNGVQQERIPLSRFGVDMLVGDFLIDKQRRIILRRPVGDGPPGKGLRVYMRKNGKGIDEVPEGDTALQRCPLQGGTCEPFAPAFRSTRTFKLWLDEKRNALFLADTAQHRLLRLSRDGELQARSEYGYRFPNTVQIGHDGLLYVANTDFHRISAVSPEQADFGTVRDERFLSDSELDRRSDFPAAAAEAADGTLWVIDDDHHMANGKLLMLPANGTAQTLEIEQPSGADPTALLAIGKRMLVVDPGRLEVRQYDLNGKILAPFGDAAFRSGLESQFLQKRVMRALSYFAVALLLALGAALIALNILQRREQQAA</sequence>
<gene>
    <name evidence="2" type="ORF">SAMN02745857_02270</name>
</gene>
<dbReference type="RefSeq" id="WP_084090923.1">
    <property type="nucleotide sequence ID" value="NZ_FWXD01000012.1"/>
</dbReference>
<dbReference type="Proteomes" id="UP000192761">
    <property type="component" value="Unassembled WGS sequence"/>
</dbReference>
<feature type="transmembrane region" description="Helical" evidence="1">
    <location>
        <begin position="348"/>
        <end position="370"/>
    </location>
</feature>
<proteinExistence type="predicted"/>
<protein>
    <recommendedName>
        <fullName evidence="4">NHL repeat-containing protein</fullName>
    </recommendedName>
</protein>
<dbReference type="InterPro" id="IPR011042">
    <property type="entry name" value="6-blade_b-propeller_TolB-like"/>
</dbReference>
<keyword evidence="1" id="KW-0472">Membrane</keyword>
<name>A0A1W1XPD6_9NEIS</name>
<organism evidence="2 3">
    <name type="scientific">Andreprevotia lacus DSM 23236</name>
    <dbReference type="NCBI Taxonomy" id="1121001"/>
    <lineage>
        <taxon>Bacteria</taxon>
        <taxon>Pseudomonadati</taxon>
        <taxon>Pseudomonadota</taxon>
        <taxon>Betaproteobacteria</taxon>
        <taxon>Neisseriales</taxon>
        <taxon>Chitinibacteraceae</taxon>
        <taxon>Andreprevotia</taxon>
    </lineage>
</organism>
<evidence type="ECO:0000313" key="3">
    <source>
        <dbReference type="Proteomes" id="UP000192761"/>
    </source>
</evidence>
<dbReference type="AlphaFoldDB" id="A0A1W1XPD6"/>
<accession>A0A1W1XPD6</accession>
<keyword evidence="1" id="KW-1133">Transmembrane helix</keyword>
<evidence type="ECO:0000313" key="2">
    <source>
        <dbReference type="EMBL" id="SMC25756.1"/>
    </source>
</evidence>
<evidence type="ECO:0008006" key="4">
    <source>
        <dbReference type="Google" id="ProtNLM"/>
    </source>
</evidence>
<dbReference type="SUPFAM" id="SSF63829">
    <property type="entry name" value="Calcium-dependent phosphotriesterase"/>
    <property type="match status" value="1"/>
</dbReference>
<evidence type="ECO:0000256" key="1">
    <source>
        <dbReference type="SAM" id="Phobius"/>
    </source>
</evidence>
<keyword evidence="3" id="KW-1185">Reference proteome</keyword>
<dbReference type="EMBL" id="FWXD01000012">
    <property type="protein sequence ID" value="SMC25756.1"/>
    <property type="molecule type" value="Genomic_DNA"/>
</dbReference>